<evidence type="ECO:0000313" key="2">
    <source>
        <dbReference type="EMBL" id="CAF0735321.1"/>
    </source>
</evidence>
<proteinExistence type="predicted"/>
<feature type="region of interest" description="Disordered" evidence="1">
    <location>
        <begin position="265"/>
        <end position="286"/>
    </location>
</feature>
<accession>A0A813NEK4</accession>
<dbReference type="AlphaFoldDB" id="A0A813NEK4"/>
<evidence type="ECO:0000256" key="1">
    <source>
        <dbReference type="SAM" id="MobiDB-lite"/>
    </source>
</evidence>
<organism evidence="2 3">
    <name type="scientific">Brachionus calyciflorus</name>
    <dbReference type="NCBI Taxonomy" id="104777"/>
    <lineage>
        <taxon>Eukaryota</taxon>
        <taxon>Metazoa</taxon>
        <taxon>Spiralia</taxon>
        <taxon>Gnathifera</taxon>
        <taxon>Rotifera</taxon>
        <taxon>Eurotatoria</taxon>
        <taxon>Monogononta</taxon>
        <taxon>Pseudotrocha</taxon>
        <taxon>Ploima</taxon>
        <taxon>Brachionidae</taxon>
        <taxon>Brachionus</taxon>
    </lineage>
</organism>
<gene>
    <name evidence="2" type="ORF">OXX778_LOCUS3093</name>
</gene>
<protein>
    <submittedName>
        <fullName evidence="2">Uncharacterized protein</fullName>
    </submittedName>
</protein>
<dbReference type="OrthoDB" id="6103133at2759"/>
<dbReference type="Proteomes" id="UP000663879">
    <property type="component" value="Unassembled WGS sequence"/>
</dbReference>
<dbReference type="InterPro" id="IPR032727">
    <property type="entry name" value="CLAMP"/>
</dbReference>
<evidence type="ECO:0000313" key="3">
    <source>
        <dbReference type="Proteomes" id="UP000663879"/>
    </source>
</evidence>
<reference evidence="2" key="1">
    <citation type="submission" date="2021-02" db="EMBL/GenBank/DDBJ databases">
        <authorList>
            <person name="Nowell W R."/>
        </authorList>
    </citation>
    <scope>NUCLEOTIDE SEQUENCE</scope>
    <source>
        <strain evidence="2">Ploen Becks lab</strain>
    </source>
</reference>
<dbReference type="PANTHER" id="PTHR28457">
    <property type="entry name" value="COILED-COIL DOMAIN-CONTAINING PROTEIN 189"/>
    <property type="match status" value="1"/>
</dbReference>
<sequence length="286" mass="34069">MSLKKEIFNKISIPKNKNDFLSIIRQELTGSYKLRSDLWRHEIYLELIFDLVNFSLSKGFREEQLLACSDLFENSIDLIRKPPFKLINLVDYLTDNLKKLSPLLNDQNLKRFIDFLEETILTHFNLYKFVFCFEKDDNTISENKIFYSPNKDSYETNFVAKPYNVWLYDQKINLFDKKEEEIKLKFQYKREQLLNAEENATQLINFVKNDAFGEEKPLDDETMKKMIDHFSNPTLKITKQILEIDLEEVCYKIENLRKKQSFINSEAEHQQKGKEAVSVTPKTKKK</sequence>
<dbReference type="EMBL" id="CAJNOC010000261">
    <property type="protein sequence ID" value="CAF0735321.1"/>
    <property type="molecule type" value="Genomic_DNA"/>
</dbReference>
<comment type="caution">
    <text evidence="2">The sequence shown here is derived from an EMBL/GenBank/DDBJ whole genome shotgun (WGS) entry which is preliminary data.</text>
</comment>
<name>A0A813NEK4_9BILA</name>
<keyword evidence="3" id="KW-1185">Reference proteome</keyword>
<dbReference type="PANTHER" id="PTHR28457:SF2">
    <property type="entry name" value="SIMILAR TO 4930578I06RIK PROTEIN"/>
    <property type="match status" value="1"/>
</dbReference>
<feature type="compositionally biased region" description="Basic and acidic residues" evidence="1">
    <location>
        <begin position="266"/>
        <end position="275"/>
    </location>
</feature>